<sequence>MDTFMAASFQLLTVFMRTKLVHPDLAPSQTTHVGGGSADFRVSPSELGKDALSWLCDTSAIRFWETKREGTDALAH</sequence>
<name>A0A369J7R0_HYPMA</name>
<dbReference type="AlphaFoldDB" id="A0A369J7R0"/>
<evidence type="ECO:0000313" key="2">
    <source>
        <dbReference type="Proteomes" id="UP000076154"/>
    </source>
</evidence>
<evidence type="ECO:0000313" key="1">
    <source>
        <dbReference type="EMBL" id="RDB16637.1"/>
    </source>
</evidence>
<organism evidence="1 2">
    <name type="scientific">Hypsizygus marmoreus</name>
    <name type="common">White beech mushroom</name>
    <name type="synonym">Agaricus marmoreus</name>
    <dbReference type="NCBI Taxonomy" id="39966"/>
    <lineage>
        <taxon>Eukaryota</taxon>
        <taxon>Fungi</taxon>
        <taxon>Dikarya</taxon>
        <taxon>Basidiomycota</taxon>
        <taxon>Agaricomycotina</taxon>
        <taxon>Agaricomycetes</taxon>
        <taxon>Agaricomycetidae</taxon>
        <taxon>Agaricales</taxon>
        <taxon>Tricholomatineae</taxon>
        <taxon>Lyophyllaceae</taxon>
        <taxon>Hypsizygus</taxon>
    </lineage>
</organism>
<keyword evidence="2" id="KW-1185">Reference proteome</keyword>
<proteinExistence type="predicted"/>
<gene>
    <name evidence="1" type="ORF">Hypma_002697</name>
</gene>
<dbReference type="InParanoid" id="A0A369J7R0"/>
<dbReference type="EMBL" id="LUEZ02000123">
    <property type="protein sequence ID" value="RDB16637.1"/>
    <property type="molecule type" value="Genomic_DNA"/>
</dbReference>
<comment type="caution">
    <text evidence="1">The sequence shown here is derived from an EMBL/GenBank/DDBJ whole genome shotgun (WGS) entry which is preliminary data.</text>
</comment>
<accession>A0A369J7R0</accession>
<dbReference type="Proteomes" id="UP000076154">
    <property type="component" value="Unassembled WGS sequence"/>
</dbReference>
<reference evidence="1" key="1">
    <citation type="submission" date="2018-04" db="EMBL/GenBank/DDBJ databases">
        <title>Whole genome sequencing of Hypsizygus marmoreus.</title>
        <authorList>
            <person name="Choi I.-G."/>
            <person name="Min B."/>
            <person name="Kim J.-G."/>
            <person name="Kim S."/>
            <person name="Oh Y.-L."/>
            <person name="Kong W.-S."/>
            <person name="Park H."/>
            <person name="Jeong J."/>
            <person name="Song E.-S."/>
        </authorList>
    </citation>
    <scope>NUCLEOTIDE SEQUENCE [LARGE SCALE GENOMIC DNA]</scope>
    <source>
        <strain evidence="1">51987-8</strain>
    </source>
</reference>
<protein>
    <submittedName>
        <fullName evidence="1">Uncharacterized protein</fullName>
    </submittedName>
</protein>